<evidence type="ECO:0000313" key="3">
    <source>
        <dbReference type="Proteomes" id="UP000316208"/>
    </source>
</evidence>
<dbReference type="Proteomes" id="UP000316208">
    <property type="component" value="Unassembled WGS sequence"/>
</dbReference>
<dbReference type="Gene3D" id="3.40.630.30">
    <property type="match status" value="1"/>
</dbReference>
<dbReference type="PANTHER" id="PTHR43792">
    <property type="entry name" value="GNAT FAMILY, PUTATIVE (AFU_ORTHOLOGUE AFUA_3G00765)-RELATED-RELATED"/>
    <property type="match status" value="1"/>
</dbReference>
<comment type="caution">
    <text evidence="2">The sequence shown here is derived from an EMBL/GenBank/DDBJ whole genome shotgun (WGS) entry which is preliminary data.</text>
</comment>
<protein>
    <submittedName>
        <fullName evidence="2">N-acetyltransferase</fullName>
    </submittedName>
</protein>
<reference evidence="2 3" key="1">
    <citation type="submission" date="2018-03" db="EMBL/GenBank/DDBJ databases">
        <title>Aerobic endospore-forming bacteria genome sequencing and assembly.</title>
        <authorList>
            <person name="Cavalcante D.A."/>
            <person name="Driks A."/>
            <person name="Putonti C."/>
            <person name="De-Souza M.T."/>
        </authorList>
    </citation>
    <scope>NUCLEOTIDE SEQUENCE [LARGE SCALE GENOMIC DNA]</scope>
    <source>
        <strain evidence="2 3">SDF0028</strain>
    </source>
</reference>
<name>A0ABY3AJ39_PAEPP</name>
<accession>A0ABY3AJ39</accession>
<proteinExistence type="predicted"/>
<dbReference type="EMBL" id="SADY01000008">
    <property type="protein sequence ID" value="TQR42256.1"/>
    <property type="molecule type" value="Genomic_DNA"/>
</dbReference>
<dbReference type="SUPFAM" id="SSF55729">
    <property type="entry name" value="Acyl-CoA N-acyltransferases (Nat)"/>
    <property type="match status" value="1"/>
</dbReference>
<evidence type="ECO:0000259" key="1">
    <source>
        <dbReference type="PROSITE" id="PS51186"/>
    </source>
</evidence>
<organism evidence="2 3">
    <name type="scientific">Paenibacillus popilliae</name>
    <name type="common">Bacillus popilliae</name>
    <dbReference type="NCBI Taxonomy" id="78057"/>
    <lineage>
        <taxon>Bacteria</taxon>
        <taxon>Bacillati</taxon>
        <taxon>Bacillota</taxon>
        <taxon>Bacilli</taxon>
        <taxon>Bacillales</taxon>
        <taxon>Paenibacillaceae</taxon>
        <taxon>Paenibacillus</taxon>
    </lineage>
</organism>
<dbReference type="Pfam" id="PF13302">
    <property type="entry name" value="Acetyltransf_3"/>
    <property type="match status" value="1"/>
</dbReference>
<feature type="domain" description="N-acetyltransferase" evidence="1">
    <location>
        <begin position="16"/>
        <end position="172"/>
    </location>
</feature>
<dbReference type="InterPro" id="IPR016181">
    <property type="entry name" value="Acyl_CoA_acyltransferase"/>
</dbReference>
<sequence length="199" mass="23851">MINTPNNTPTIETERLILRKFTENDFSALFRIYSDIEVNKFLPWFPLKSEEEVRDFFEKRYAKAYEQSCDYRYAICLKSDNIPIGYVNVNMDDSHDLGYGLRKEYWHKGIVTEACKHVIEQLKKDGIPYITATHDVNNPRSGNVMKQLGMSYKYSFEEQWQPKDILVTFRMYQLNFDGNEERVYKKYWNMCENHFIETI</sequence>
<dbReference type="InterPro" id="IPR051531">
    <property type="entry name" value="N-acetyltransferase"/>
</dbReference>
<dbReference type="PROSITE" id="PS51186">
    <property type="entry name" value="GNAT"/>
    <property type="match status" value="1"/>
</dbReference>
<dbReference type="PANTHER" id="PTHR43792:SF1">
    <property type="entry name" value="N-ACETYLTRANSFERASE DOMAIN-CONTAINING PROTEIN"/>
    <property type="match status" value="1"/>
</dbReference>
<keyword evidence="3" id="KW-1185">Reference proteome</keyword>
<dbReference type="RefSeq" id="WP_142545931.1">
    <property type="nucleotide sequence ID" value="NZ_SADY01000008.1"/>
</dbReference>
<gene>
    <name evidence="2" type="ORF">C7Y44_24330</name>
</gene>
<dbReference type="InterPro" id="IPR000182">
    <property type="entry name" value="GNAT_dom"/>
</dbReference>
<evidence type="ECO:0000313" key="2">
    <source>
        <dbReference type="EMBL" id="TQR42256.1"/>
    </source>
</evidence>